<reference evidence="2 3" key="2">
    <citation type="journal article" date="2018" name="Int. J. Syst. Evol. Microbiol.">
        <title>Burkholderia insecticola sp. nov., a gut symbiotic bacterium of the bean bug Riptortus pedestris.</title>
        <authorList>
            <person name="Takeshita K."/>
            <person name="Tamaki H."/>
            <person name="Ohbayashi T."/>
            <person name="Meng X.-Y."/>
            <person name="Sone T."/>
            <person name="Mitani Y."/>
            <person name="Peeters C."/>
            <person name="Kikuchi Y."/>
            <person name="Vandamme P."/>
        </authorList>
    </citation>
    <scope>NUCLEOTIDE SEQUENCE [LARGE SCALE GENOMIC DNA]</scope>
    <source>
        <strain evidence="2">RPE64</strain>
    </source>
</reference>
<keyword evidence="3" id="KW-1185">Reference proteome</keyword>
<evidence type="ECO:0000256" key="1">
    <source>
        <dbReference type="SAM" id="MobiDB-lite"/>
    </source>
</evidence>
<proteinExistence type="predicted"/>
<dbReference type="HOGENOM" id="CLU_3115448_0_0_4"/>
<evidence type="ECO:0000313" key="2">
    <source>
        <dbReference type="EMBL" id="BAN23025.1"/>
    </source>
</evidence>
<dbReference type="AlphaFoldDB" id="R4WQ43"/>
<dbReference type="PATRIC" id="fig|758793.3.peg.1272"/>
<sequence length="50" mass="5211">MVKPPGAPGAPSASATRPDNPDNMPVKRPNPPQNSDRMLHHSPASDAIAN</sequence>
<accession>R4WQ43</accession>
<evidence type="ECO:0000313" key="3">
    <source>
        <dbReference type="Proteomes" id="UP000013966"/>
    </source>
</evidence>
<reference evidence="2 3" key="1">
    <citation type="journal article" date="2013" name="Genome Announc.">
        <title>Complete Genome Sequence of Burkholderia sp. Strain RPE64, Bacterial Symbiont of the Bean Bug Riptortus pedestris.</title>
        <authorList>
            <person name="Shibata T.F."/>
            <person name="Maeda T."/>
            <person name="Nikoh N."/>
            <person name="Yamaguchi K."/>
            <person name="Oshima K."/>
            <person name="Hattori M."/>
            <person name="Nishiyama T."/>
            <person name="Hasebe M."/>
            <person name="Fukatsu T."/>
            <person name="Kikuchi Y."/>
            <person name="Shigenobu S."/>
        </authorList>
    </citation>
    <scope>NUCLEOTIDE SEQUENCE [LARGE SCALE GENOMIC DNA]</scope>
</reference>
<dbReference type="STRING" id="758793.BRPE64_ACDS12710"/>
<dbReference type="EMBL" id="AP013058">
    <property type="protein sequence ID" value="BAN23025.1"/>
    <property type="molecule type" value="Genomic_DNA"/>
</dbReference>
<gene>
    <name evidence="2" type="ORF">BRPE64_ACDS12710</name>
</gene>
<dbReference type="Proteomes" id="UP000013966">
    <property type="component" value="Chromosome 1"/>
</dbReference>
<feature type="region of interest" description="Disordered" evidence="1">
    <location>
        <begin position="1"/>
        <end position="50"/>
    </location>
</feature>
<dbReference type="KEGG" id="buo:BRPE64_ACDS12710"/>
<organism evidence="2 3">
    <name type="scientific">Caballeronia insecticola</name>
    <dbReference type="NCBI Taxonomy" id="758793"/>
    <lineage>
        <taxon>Bacteria</taxon>
        <taxon>Pseudomonadati</taxon>
        <taxon>Pseudomonadota</taxon>
        <taxon>Betaproteobacteria</taxon>
        <taxon>Burkholderiales</taxon>
        <taxon>Burkholderiaceae</taxon>
        <taxon>Caballeronia</taxon>
    </lineage>
</organism>
<protein>
    <submittedName>
        <fullName evidence="2">Uncharacterized protein</fullName>
    </submittedName>
</protein>
<name>R4WQ43_9BURK</name>